<evidence type="ECO:0000313" key="2">
    <source>
        <dbReference type="Proteomes" id="UP000053405"/>
    </source>
</evidence>
<dbReference type="OrthoDB" id="4566419at2"/>
<dbReference type="Proteomes" id="UP000053405">
    <property type="component" value="Unassembled WGS sequence"/>
</dbReference>
<gene>
    <name evidence="1" type="ORF">GOHSU_02_00360</name>
</gene>
<dbReference type="RefSeq" id="WP_005935106.1">
    <property type="nucleotide sequence ID" value="NZ_ATVK01000040.1"/>
</dbReference>
<evidence type="ECO:0008006" key="3">
    <source>
        <dbReference type="Google" id="ProtNLM"/>
    </source>
</evidence>
<evidence type="ECO:0000313" key="1">
    <source>
        <dbReference type="EMBL" id="GAC55893.1"/>
    </source>
</evidence>
<organism evidence="1 2">
    <name type="scientific">Gordonia hirsuta DSM 44140 = NBRC 16056</name>
    <dbReference type="NCBI Taxonomy" id="1121927"/>
    <lineage>
        <taxon>Bacteria</taxon>
        <taxon>Bacillati</taxon>
        <taxon>Actinomycetota</taxon>
        <taxon>Actinomycetes</taxon>
        <taxon>Mycobacteriales</taxon>
        <taxon>Gordoniaceae</taxon>
        <taxon>Gordonia</taxon>
    </lineage>
</organism>
<dbReference type="eggNOG" id="ENOG502Z9YC">
    <property type="taxonomic scope" value="Bacteria"/>
</dbReference>
<dbReference type="STRING" id="1121927.GOHSU_02_00360"/>
<accession>L7L789</accession>
<keyword evidence="2" id="KW-1185">Reference proteome</keyword>
<reference evidence="1 2" key="1">
    <citation type="submission" date="2012-12" db="EMBL/GenBank/DDBJ databases">
        <title>Whole genome shotgun sequence of Gordonia hirsuta NBRC 16056.</title>
        <authorList>
            <person name="Isaki-Nakamura S."/>
            <person name="Hosoyama A."/>
            <person name="Tsuchikane K."/>
            <person name="Katsumata H."/>
            <person name="Baba S."/>
            <person name="Yamazaki S."/>
            <person name="Fujita N."/>
        </authorList>
    </citation>
    <scope>NUCLEOTIDE SEQUENCE [LARGE SCALE GENOMIC DNA]</scope>
    <source>
        <strain evidence="1 2">NBRC 16056</strain>
    </source>
</reference>
<sequence length="319" mass="33588">MPVPRVRLPRAAAGLLPLSAAIVLTLTGCSTDQSPAADPARGCESRSSVRADDVRPIDLALPQVTVTAPGDGQLQVPAVAPRTDTPQRVTVSTASRETSVIGTDTDPPTTNVEEVSSALIVRAVCDDPTNAEFTFGEVTSPDTALDLATFDGATGGVSYSPGLAANSLRIFPPADAGDPASRAVEQSLLNAMAHSIPLPTEPIGAGARWRVERTITAATRVRQTIEATLKSWEGDRLTLEIILEENPVDPTFRIPGMSSTLDITRYSNSGTGTVTVDLRSFFPVDGSLTLTGARELVGADPNRPILQHTSFALAWQPTR</sequence>
<proteinExistence type="predicted"/>
<dbReference type="AlphaFoldDB" id="L7L789"/>
<name>L7L789_9ACTN</name>
<comment type="caution">
    <text evidence="1">The sequence shown here is derived from an EMBL/GenBank/DDBJ whole genome shotgun (WGS) entry which is preliminary data.</text>
</comment>
<dbReference type="EMBL" id="BANT01000002">
    <property type="protein sequence ID" value="GAC55893.1"/>
    <property type="molecule type" value="Genomic_DNA"/>
</dbReference>
<protein>
    <recommendedName>
        <fullName evidence="3">Lipoprotein</fullName>
    </recommendedName>
</protein>
<dbReference type="PROSITE" id="PS51257">
    <property type="entry name" value="PROKAR_LIPOPROTEIN"/>
    <property type="match status" value="1"/>
</dbReference>